<accession>A0A0G9H8X2</accession>
<dbReference type="AlphaFoldDB" id="A0A0G9H8X2"/>
<evidence type="ECO:0000313" key="2">
    <source>
        <dbReference type="Proteomes" id="UP000182987"/>
    </source>
</evidence>
<name>A0A0G9H8X2_9GAMM</name>
<dbReference type="EMBL" id="CP017480">
    <property type="protein sequence ID" value="APG04290.1"/>
    <property type="molecule type" value="Genomic_DNA"/>
</dbReference>
<dbReference type="RefSeq" id="WP_046968602.1">
    <property type="nucleotide sequence ID" value="NZ_CP017480.1"/>
</dbReference>
<gene>
    <name evidence="1" type="ORF">BJI69_10540</name>
</gene>
<keyword evidence="2" id="KW-1185">Reference proteome</keyword>
<dbReference type="KEGG" id="lrz:BJI69_10540"/>
<reference evidence="2" key="1">
    <citation type="submission" date="2016-09" db="EMBL/GenBank/DDBJ databases">
        <authorList>
            <person name="Lysoe E."/>
        </authorList>
    </citation>
    <scope>NUCLEOTIDE SEQUENCE [LARGE SCALE GENOMIC DNA]</scope>
    <source>
        <strain evidence="2">LJ96T</strain>
    </source>
</reference>
<sequence length="124" mass="13394">MVSNDDAGRPVGAVGSEFFDAETAPPAALMTPQDLLALALDLVALTEALADSDDIEALFRCQRIRQRTKLPSLQGTHNATSTLEIAIAEDTFMFTRERCAQHLVDNVQQELCVALRPLGASPLD</sequence>
<proteinExistence type="predicted"/>
<organism evidence="1 2">
    <name type="scientific">Luteibacter rhizovicinus DSM 16549</name>
    <dbReference type="NCBI Taxonomy" id="1440763"/>
    <lineage>
        <taxon>Bacteria</taxon>
        <taxon>Pseudomonadati</taxon>
        <taxon>Pseudomonadota</taxon>
        <taxon>Gammaproteobacteria</taxon>
        <taxon>Lysobacterales</taxon>
        <taxon>Rhodanobacteraceae</taxon>
        <taxon>Luteibacter</taxon>
    </lineage>
</organism>
<dbReference type="PATRIC" id="fig|1440763.5.peg.3145"/>
<dbReference type="Proteomes" id="UP000182987">
    <property type="component" value="Chromosome"/>
</dbReference>
<evidence type="ECO:0000313" key="1">
    <source>
        <dbReference type="EMBL" id="APG04290.1"/>
    </source>
</evidence>
<protein>
    <submittedName>
        <fullName evidence="1">Uncharacterized protein</fullName>
    </submittedName>
</protein>